<dbReference type="AlphaFoldDB" id="D3TMI4"/>
<dbReference type="VEuPathDB" id="VectorBase:GMOY012153"/>
<reference evidence="2" key="1">
    <citation type="journal article" date="2010" name="BMC Genomics">
        <title>An insight into the sialome of Glossina morsitans morsitans.</title>
        <authorList>
            <person name="Alves-Silva J."/>
            <person name="Ribeiro J.M."/>
            <person name="Van Den Abbeele J."/>
            <person name="Attardo G."/>
            <person name="Hao Z."/>
            <person name="Haines L.R."/>
            <person name="Soares M.B."/>
            <person name="Berriman M."/>
            <person name="Aksoy S."/>
            <person name="Lehane M.J."/>
        </authorList>
    </citation>
    <scope>NUCLEOTIDE SEQUENCE</scope>
    <source>
        <tissue evidence="2">Salivary gland</tissue>
    </source>
</reference>
<protein>
    <submittedName>
        <fullName evidence="2 3">Putative salivary secreted protein</fullName>
    </submittedName>
</protein>
<dbReference type="Proteomes" id="UP000092444">
    <property type="component" value="Unassembled WGS sequence"/>
</dbReference>
<evidence type="ECO:0000256" key="1">
    <source>
        <dbReference type="SAM" id="SignalP"/>
    </source>
</evidence>
<evidence type="ECO:0000313" key="4">
    <source>
        <dbReference type="Proteomes" id="UP000092444"/>
    </source>
</evidence>
<feature type="chain" id="PRO_5014569780" evidence="1">
    <location>
        <begin position="16"/>
        <end position="96"/>
    </location>
</feature>
<organism evidence="2">
    <name type="scientific">Glossina morsitans morsitans</name>
    <name type="common">Savannah tsetse fly</name>
    <dbReference type="NCBI Taxonomy" id="37546"/>
    <lineage>
        <taxon>Eukaryota</taxon>
        <taxon>Metazoa</taxon>
        <taxon>Ecdysozoa</taxon>
        <taxon>Arthropoda</taxon>
        <taxon>Hexapoda</taxon>
        <taxon>Insecta</taxon>
        <taxon>Pterygota</taxon>
        <taxon>Neoptera</taxon>
        <taxon>Endopterygota</taxon>
        <taxon>Diptera</taxon>
        <taxon>Brachycera</taxon>
        <taxon>Muscomorpha</taxon>
        <taxon>Hippoboscoidea</taxon>
        <taxon>Glossinidae</taxon>
        <taxon>Glossina</taxon>
    </lineage>
</organism>
<keyword evidence="4" id="KW-1185">Reference proteome</keyword>
<name>D3TMI4_GLOMM</name>
<evidence type="ECO:0000313" key="2">
    <source>
        <dbReference type="EMBL" id="ADD18912.1"/>
    </source>
</evidence>
<dbReference type="EnsemblMetazoa" id="GMOY012153-RA">
    <property type="protein sequence ID" value="GMOY012153-PA"/>
    <property type="gene ID" value="GMOY012153"/>
</dbReference>
<reference evidence="2" key="2">
    <citation type="submission" date="2010-01" db="EMBL/GenBank/DDBJ databases">
        <authorList>
            <consortium name="International Glossina Genome Initiative"/>
            <person name="da Silva J."/>
            <person name="Ribeiro J.M.C."/>
            <person name="Abbeele J.V."/>
            <person name="Attardo G."/>
            <person name="Hao Z."/>
            <person name="Haines L.R."/>
            <person name="Soares M.B."/>
            <person name="Berriman M."/>
            <person name="Aksoy S."/>
            <person name="Lehane M.J."/>
        </authorList>
    </citation>
    <scope>NUCLEOTIDE SEQUENCE</scope>
    <source>
        <tissue evidence="2">Salivary gland</tissue>
    </source>
</reference>
<keyword evidence="1" id="KW-0732">Signal</keyword>
<evidence type="ECO:0000313" key="3">
    <source>
        <dbReference type="EnsemblMetazoa" id="GMOY012153-PA"/>
    </source>
</evidence>
<dbReference type="PROSITE" id="PS51257">
    <property type="entry name" value="PROKAR_LIPOPROTEIN"/>
    <property type="match status" value="1"/>
</dbReference>
<dbReference type="EMBL" id="CCAG010015572">
    <property type="status" value="NOT_ANNOTATED_CDS"/>
    <property type="molecule type" value="Genomic_DNA"/>
</dbReference>
<reference evidence="3" key="4">
    <citation type="submission" date="2014-03" db="EMBL/GenBank/DDBJ databases">
        <title>Genome Sequence of the Tsetse Fly (Glossina morsitans): Vector of African Trypanosomiasis.</title>
        <authorList>
            <person name="Lawson D."/>
        </authorList>
    </citation>
    <scope>NUCLEOTIDE SEQUENCE [LARGE SCALE GENOMIC DNA]</scope>
    <source>
        <strain evidence="3">Yale</strain>
    </source>
</reference>
<reference evidence="3" key="6">
    <citation type="submission" date="2021-02" db="UniProtKB">
        <authorList>
            <consortium name="EnsemblMetazoa"/>
        </authorList>
    </citation>
    <scope>IDENTIFICATION</scope>
    <source>
        <strain evidence="3">Yale</strain>
    </source>
</reference>
<accession>D3TMI4</accession>
<dbReference type="EMBL" id="EZ422636">
    <property type="protein sequence ID" value="ADD18912.1"/>
    <property type="molecule type" value="mRNA"/>
</dbReference>
<proteinExistence type="evidence at transcript level"/>
<reference evidence="3 4" key="3">
    <citation type="submission" date="2014-03" db="EMBL/GenBank/DDBJ databases">
        <title>Genome Sequence of the Tsetse Fly (Glossina morsitans): Vector of African Trypanosomiasis.</title>
        <authorList>
            <consortium name="International Glossina Genome Initiative W.H.O."/>
            <person name="Lawson D."/>
        </authorList>
    </citation>
    <scope>NUCLEOTIDE SEQUENCE [LARGE SCALE GENOMIC DNA]</scope>
    <source>
        <strain evidence="3 4">Yale</strain>
    </source>
</reference>
<reference evidence="3" key="5">
    <citation type="submission" date="2016-10" db="UniProtKB">
        <authorList>
            <consortium name="VectorBase"/>
        </authorList>
    </citation>
    <scope>IDENTIFICATION</scope>
    <source>
        <strain evidence="3">Yale</strain>
    </source>
</reference>
<sequence>MRIIVFLTLIALVFACVCYTNAASLIRPNDFDVELQLQQEEGLLEETLTAIETGRQPRTIGALVLLDFLLSRILNAIIEQNNQNGAPDDNQDQVVV</sequence>
<feature type="signal peptide" evidence="1">
    <location>
        <begin position="1"/>
        <end position="15"/>
    </location>
</feature>